<organism evidence="2 3">
    <name type="scientific">Clohesyomyces aquaticus</name>
    <dbReference type="NCBI Taxonomy" id="1231657"/>
    <lineage>
        <taxon>Eukaryota</taxon>
        <taxon>Fungi</taxon>
        <taxon>Dikarya</taxon>
        <taxon>Ascomycota</taxon>
        <taxon>Pezizomycotina</taxon>
        <taxon>Dothideomycetes</taxon>
        <taxon>Pleosporomycetidae</taxon>
        <taxon>Pleosporales</taxon>
        <taxon>Lindgomycetaceae</taxon>
        <taxon>Clohesyomyces</taxon>
    </lineage>
</organism>
<name>A0A1Y2AB99_9PLEO</name>
<feature type="region of interest" description="Disordered" evidence="1">
    <location>
        <begin position="69"/>
        <end position="91"/>
    </location>
</feature>
<accession>A0A1Y2AB99</accession>
<evidence type="ECO:0000313" key="2">
    <source>
        <dbReference type="EMBL" id="ORY19781.1"/>
    </source>
</evidence>
<keyword evidence="3" id="KW-1185">Reference proteome</keyword>
<feature type="compositionally biased region" description="Polar residues" evidence="1">
    <location>
        <begin position="73"/>
        <end position="89"/>
    </location>
</feature>
<reference evidence="2 3" key="1">
    <citation type="submission" date="2016-07" db="EMBL/GenBank/DDBJ databases">
        <title>Pervasive Adenine N6-methylation of Active Genes in Fungi.</title>
        <authorList>
            <consortium name="DOE Joint Genome Institute"/>
            <person name="Mondo S.J."/>
            <person name="Dannebaum R.O."/>
            <person name="Kuo R.C."/>
            <person name="Labutti K."/>
            <person name="Haridas S."/>
            <person name="Kuo A."/>
            <person name="Salamov A."/>
            <person name="Ahrendt S.R."/>
            <person name="Lipzen A."/>
            <person name="Sullivan W."/>
            <person name="Andreopoulos W.B."/>
            <person name="Clum A."/>
            <person name="Lindquist E."/>
            <person name="Daum C."/>
            <person name="Ramamoorthy G.K."/>
            <person name="Gryganskyi A."/>
            <person name="Culley D."/>
            <person name="Magnuson J.K."/>
            <person name="James T.Y."/>
            <person name="O'Malley M.A."/>
            <person name="Stajich J.E."/>
            <person name="Spatafora J.W."/>
            <person name="Visel A."/>
            <person name="Grigoriev I.V."/>
        </authorList>
    </citation>
    <scope>NUCLEOTIDE SEQUENCE [LARGE SCALE GENOMIC DNA]</scope>
    <source>
        <strain evidence="2 3">CBS 115471</strain>
    </source>
</reference>
<evidence type="ECO:0000256" key="1">
    <source>
        <dbReference type="SAM" id="MobiDB-lite"/>
    </source>
</evidence>
<protein>
    <submittedName>
        <fullName evidence="2">Uncharacterized protein</fullName>
    </submittedName>
</protein>
<comment type="caution">
    <text evidence="2">The sequence shown here is derived from an EMBL/GenBank/DDBJ whole genome shotgun (WGS) entry which is preliminary data.</text>
</comment>
<gene>
    <name evidence="2" type="ORF">BCR34DRAFT_609455</name>
</gene>
<evidence type="ECO:0000313" key="3">
    <source>
        <dbReference type="Proteomes" id="UP000193144"/>
    </source>
</evidence>
<dbReference type="Proteomes" id="UP000193144">
    <property type="component" value="Unassembled WGS sequence"/>
</dbReference>
<proteinExistence type="predicted"/>
<sequence>MMPTQSQAGAPAGGAFIPQVSVTRRLAELERLQNKYHQEFARVRNSDPQKALQIRDVARYLSATHHDLRAQRRAQTMSSPRSTSGSLQEMNEHGVRVPVTPAALRTDPRVGSLSLEKWRIIDPPQCRVSNQAWRYRGVRHPYFKFRMCSFGVAARYADEVMMPSSMHSKDDWDTLNDMKRIRNAMVVERLKWRQRIWKDEKRAAELGALGQRSRSNTV</sequence>
<dbReference type="EMBL" id="MCFA01000001">
    <property type="protein sequence ID" value="ORY19781.1"/>
    <property type="molecule type" value="Genomic_DNA"/>
</dbReference>
<dbReference type="AlphaFoldDB" id="A0A1Y2AB99"/>